<comment type="caution">
    <text evidence="2">The sequence shown here is derived from an EMBL/GenBank/DDBJ whole genome shotgun (WGS) entry which is preliminary data.</text>
</comment>
<feature type="region of interest" description="Disordered" evidence="1">
    <location>
        <begin position="228"/>
        <end position="263"/>
    </location>
</feature>
<proteinExistence type="predicted"/>
<protein>
    <submittedName>
        <fullName evidence="2">Uncharacterized protein</fullName>
    </submittedName>
</protein>
<evidence type="ECO:0000256" key="1">
    <source>
        <dbReference type="SAM" id="MobiDB-lite"/>
    </source>
</evidence>
<name>A0A6L2NM85_TANCI</name>
<gene>
    <name evidence="2" type="ORF">Tci_057713</name>
</gene>
<dbReference type="AlphaFoldDB" id="A0A6L2NM85"/>
<evidence type="ECO:0000313" key="2">
    <source>
        <dbReference type="EMBL" id="GEU85735.1"/>
    </source>
</evidence>
<organism evidence="2">
    <name type="scientific">Tanacetum cinerariifolium</name>
    <name type="common">Dalmatian daisy</name>
    <name type="synonym">Chrysanthemum cinerariifolium</name>
    <dbReference type="NCBI Taxonomy" id="118510"/>
    <lineage>
        <taxon>Eukaryota</taxon>
        <taxon>Viridiplantae</taxon>
        <taxon>Streptophyta</taxon>
        <taxon>Embryophyta</taxon>
        <taxon>Tracheophyta</taxon>
        <taxon>Spermatophyta</taxon>
        <taxon>Magnoliopsida</taxon>
        <taxon>eudicotyledons</taxon>
        <taxon>Gunneridae</taxon>
        <taxon>Pentapetalae</taxon>
        <taxon>asterids</taxon>
        <taxon>campanulids</taxon>
        <taxon>Asterales</taxon>
        <taxon>Asteraceae</taxon>
        <taxon>Asteroideae</taxon>
        <taxon>Anthemideae</taxon>
        <taxon>Anthemidinae</taxon>
        <taxon>Tanacetum</taxon>
    </lineage>
</organism>
<reference evidence="2" key="1">
    <citation type="journal article" date="2019" name="Sci. Rep.">
        <title>Draft genome of Tanacetum cinerariifolium, the natural source of mosquito coil.</title>
        <authorList>
            <person name="Yamashiro T."/>
            <person name="Shiraishi A."/>
            <person name="Satake H."/>
            <person name="Nakayama K."/>
        </authorList>
    </citation>
    <scope>NUCLEOTIDE SEQUENCE</scope>
</reference>
<accession>A0A6L2NM85</accession>
<dbReference type="EMBL" id="BKCJ010009170">
    <property type="protein sequence ID" value="GEU85735.1"/>
    <property type="molecule type" value="Genomic_DNA"/>
</dbReference>
<sequence>MEQYLALNHDDTMRGVKKPEIEGIVDFEIKGQFLKELRDNTFSKNENEDAYEHVGRILEITGHGKNSAGQEIVMKIRDKDELPQKTPVKEPGTFAEKVPEELEETEGLEEFLMNDDINEDLGDFLEENDLLPKIDWDTLEECVGLEVDATEGILRFKINNDRTILNMPRAFNKFTSDEDYYAWELVDYEAETGTTFKLRHCWEILKGSLKWKQSEVPKFFAKSEEGSKRYKSSGSSSDKAKGAMKKKGPRASGSSSTNDEALARLMVSEMATQNKRAIEMHKEERKAYLEIKMRDLECRERELENHES</sequence>